<evidence type="ECO:0000256" key="2">
    <source>
        <dbReference type="ARBA" id="ARBA00022786"/>
    </source>
</evidence>
<protein>
    <recommendedName>
        <fullName evidence="3">UBC core domain-containing protein</fullName>
    </recommendedName>
</protein>
<name>A0A381WB10_9ZZZZ</name>
<dbReference type="PANTHER" id="PTHR24067">
    <property type="entry name" value="UBIQUITIN-CONJUGATING ENZYME E2"/>
    <property type="match status" value="1"/>
</dbReference>
<organism evidence="4">
    <name type="scientific">marine metagenome</name>
    <dbReference type="NCBI Taxonomy" id="408172"/>
    <lineage>
        <taxon>unclassified sequences</taxon>
        <taxon>metagenomes</taxon>
        <taxon>ecological metagenomes</taxon>
    </lineage>
</organism>
<dbReference type="InterPro" id="IPR016135">
    <property type="entry name" value="UBQ-conjugating_enzyme/RWD"/>
</dbReference>
<dbReference type="InterPro" id="IPR050113">
    <property type="entry name" value="Ub_conjugating_enzyme"/>
</dbReference>
<feature type="domain" description="UBC core" evidence="3">
    <location>
        <begin position="6"/>
        <end position="151"/>
    </location>
</feature>
<evidence type="ECO:0000259" key="3">
    <source>
        <dbReference type="PROSITE" id="PS50127"/>
    </source>
</evidence>
<dbReference type="Gene3D" id="3.10.110.10">
    <property type="entry name" value="Ubiquitin Conjugating Enzyme"/>
    <property type="match status" value="1"/>
</dbReference>
<dbReference type="AlphaFoldDB" id="A0A381WB10"/>
<dbReference type="SUPFAM" id="SSF54495">
    <property type="entry name" value="UBC-like"/>
    <property type="match status" value="1"/>
</dbReference>
<dbReference type="PROSITE" id="PS50127">
    <property type="entry name" value="UBC_2"/>
    <property type="match status" value="1"/>
</dbReference>
<gene>
    <name evidence="4" type="ORF">METZ01_LOCUS102580</name>
</gene>
<dbReference type="PROSITE" id="PS00183">
    <property type="entry name" value="UBC_1"/>
    <property type="match status" value="1"/>
</dbReference>
<dbReference type="Pfam" id="PF00179">
    <property type="entry name" value="UQ_con"/>
    <property type="match status" value="1"/>
</dbReference>
<keyword evidence="1" id="KW-0808">Transferase</keyword>
<proteinExistence type="predicted"/>
<keyword evidence="2" id="KW-0833">Ubl conjugation pathway</keyword>
<evidence type="ECO:0000256" key="1">
    <source>
        <dbReference type="ARBA" id="ARBA00022679"/>
    </source>
</evidence>
<evidence type="ECO:0000313" key="4">
    <source>
        <dbReference type="EMBL" id="SVA49726.1"/>
    </source>
</evidence>
<reference evidence="4" key="1">
    <citation type="submission" date="2018-05" db="EMBL/GenBank/DDBJ databases">
        <authorList>
            <person name="Lanie J.A."/>
            <person name="Ng W.-L."/>
            <person name="Kazmierczak K.M."/>
            <person name="Andrzejewski T.M."/>
            <person name="Davidsen T.M."/>
            <person name="Wayne K.J."/>
            <person name="Tettelin H."/>
            <person name="Glass J.I."/>
            <person name="Rusch D."/>
            <person name="Podicherti R."/>
            <person name="Tsui H.-C.T."/>
            <person name="Winkler M.E."/>
        </authorList>
    </citation>
    <scope>NUCLEOTIDE SEQUENCE</scope>
</reference>
<accession>A0A381WB10</accession>
<dbReference type="EMBL" id="UINC01011248">
    <property type="protein sequence ID" value="SVA49726.1"/>
    <property type="molecule type" value="Genomic_DNA"/>
</dbReference>
<dbReference type="InterPro" id="IPR000608">
    <property type="entry name" value="UBC"/>
</dbReference>
<dbReference type="InterPro" id="IPR023313">
    <property type="entry name" value="UBQ-conjugating_AS"/>
</dbReference>
<dbReference type="GO" id="GO:0016740">
    <property type="term" value="F:transferase activity"/>
    <property type="evidence" value="ECO:0007669"/>
    <property type="project" value="UniProtKB-KW"/>
</dbReference>
<sequence>MSGFNVHNRRIMLDVKKLMSNGYQLYFSAGSLDEIFVIFHGPEDSYYRNGIWKLRIRFPPQYPYKGPLVSFCNYIYHPNVESKAGAICLNFLSKDWSPVYDLLSILNEFIPDLLRNPNAGDPYNTDAARLYNKDKDDYGKMVQEHISKFASDIQKLLPEKIEFEKNSDILESYNIFENGDDNNDGNNDGGGDILII</sequence>
<dbReference type="SMART" id="SM00212">
    <property type="entry name" value="UBCc"/>
    <property type="match status" value="1"/>
</dbReference>